<dbReference type="SUPFAM" id="SSF53850">
    <property type="entry name" value="Periplasmic binding protein-like II"/>
    <property type="match status" value="1"/>
</dbReference>
<proteinExistence type="predicted"/>
<accession>A0A6J7PQB2</accession>
<dbReference type="EMBL" id="CAFBOS010000143">
    <property type="protein sequence ID" value="CAB5007700.1"/>
    <property type="molecule type" value="Genomic_DNA"/>
</dbReference>
<evidence type="ECO:0000313" key="1">
    <source>
        <dbReference type="EMBL" id="CAB5007700.1"/>
    </source>
</evidence>
<gene>
    <name evidence="1" type="ORF">UFOPK3967_02065</name>
</gene>
<protein>
    <submittedName>
        <fullName evidence="1">Unannotated protein</fullName>
    </submittedName>
</protein>
<reference evidence="1" key="1">
    <citation type="submission" date="2020-05" db="EMBL/GenBank/DDBJ databases">
        <authorList>
            <person name="Chiriac C."/>
            <person name="Salcher M."/>
            <person name="Ghai R."/>
            <person name="Kavagutti S V."/>
        </authorList>
    </citation>
    <scope>NUCLEOTIDE SEQUENCE</scope>
</reference>
<dbReference type="AlphaFoldDB" id="A0A6J7PQB2"/>
<organism evidence="1">
    <name type="scientific">freshwater metagenome</name>
    <dbReference type="NCBI Taxonomy" id="449393"/>
    <lineage>
        <taxon>unclassified sequences</taxon>
        <taxon>metagenomes</taxon>
        <taxon>ecological metagenomes</taxon>
    </lineage>
</organism>
<name>A0A6J7PQB2_9ZZZZ</name>
<sequence>MDKLLGQLLGAKSDDERKTALAAISKLWNDDVPSSIYEATGEMIIWDKDVHGVASNITAVARFEKAWIG</sequence>